<dbReference type="PRINTS" id="PR00252">
    <property type="entry name" value="NRIONCHANNEL"/>
</dbReference>
<dbReference type="Proteomes" id="UP000245119">
    <property type="component" value="Linkage Group LG10"/>
</dbReference>
<keyword evidence="5" id="KW-0406">Ion transport</keyword>
<keyword evidence="5" id="KW-0813">Transport</keyword>
<evidence type="ECO:0000259" key="7">
    <source>
        <dbReference type="Pfam" id="PF02932"/>
    </source>
</evidence>
<dbReference type="OrthoDB" id="5920062at2759"/>
<dbReference type="PANTHER" id="PTHR18945">
    <property type="entry name" value="NEUROTRANSMITTER GATED ION CHANNEL"/>
    <property type="match status" value="1"/>
</dbReference>
<dbReference type="GO" id="GO:0004888">
    <property type="term" value="F:transmembrane signaling receptor activity"/>
    <property type="evidence" value="ECO:0007669"/>
    <property type="project" value="InterPro"/>
</dbReference>
<dbReference type="InterPro" id="IPR036719">
    <property type="entry name" value="Neuro-gated_channel_TM_sf"/>
</dbReference>
<evidence type="ECO:0000256" key="5">
    <source>
        <dbReference type="RuleBase" id="RU000687"/>
    </source>
</evidence>
<dbReference type="PROSITE" id="PS00236">
    <property type="entry name" value="NEUROTR_ION_CHANNEL"/>
    <property type="match status" value="1"/>
</dbReference>
<evidence type="ECO:0000256" key="3">
    <source>
        <dbReference type="ARBA" id="ARBA00022989"/>
    </source>
</evidence>
<keyword evidence="4 5" id="KW-0472">Membrane</keyword>
<gene>
    <name evidence="8" type="ORF">C0Q70_16884</name>
</gene>
<dbReference type="InterPro" id="IPR038050">
    <property type="entry name" value="Neuro_actylchol_rec"/>
</dbReference>
<sequence>MCFCTAHPHEAEVAVNLDHETHLYQHLLEDRHYVRHLRPAAAHNDSVVVDVQLAVTAVAGLVTSTGILDVTQRLTLKWQDPRLKWNATDYGGVAGLSLPISQIWTPDVGLLGGNQVSYQLLTGKHATVENDGKVTWTCDVMMNVRCRMDLSDFPYDTQTCTLAFGSSISLDESVHFHISKSLPDSLIGSAQDHNMEHSRLASVYAARQVSLLDPAHDVEIVISLVRRSQLYQYLVVGPVVLLAMLVPCVFLLPADSSAKITLGAVVQVSICLCLRTICDMVHGSHGSVPRIAVFSVASLALTSISITMAAIVMSLASRGAVRKHVPSWLSTIFLGRCGLRRWLCMDMYPPVEQQPPFLNLKHGSETVDADADASSLKGGDSLEAREVTRSTRLIPGRFPADRCLPQGGEWREIARVIDRLLFLVFVILFMLTSISLLS</sequence>
<evidence type="ECO:0000256" key="1">
    <source>
        <dbReference type="ARBA" id="ARBA00004141"/>
    </source>
</evidence>
<feature type="domain" description="Neurotransmitter-gated ion-channel transmembrane" evidence="7">
    <location>
        <begin position="238"/>
        <end position="362"/>
    </location>
</feature>
<dbReference type="AlphaFoldDB" id="A0A2T7NR13"/>
<dbReference type="InterPro" id="IPR018000">
    <property type="entry name" value="Neurotransmitter_ion_chnl_CS"/>
</dbReference>
<dbReference type="Pfam" id="PF02932">
    <property type="entry name" value="Neur_chan_memb"/>
    <property type="match status" value="1"/>
</dbReference>
<evidence type="ECO:0000313" key="9">
    <source>
        <dbReference type="Proteomes" id="UP000245119"/>
    </source>
</evidence>
<feature type="domain" description="Neurotransmitter-gated ion-channel ligand-binding" evidence="6">
    <location>
        <begin position="20"/>
        <end position="189"/>
    </location>
</feature>
<dbReference type="InterPro" id="IPR006202">
    <property type="entry name" value="Neur_chan_lig-bd"/>
</dbReference>
<comment type="subcellular location">
    <subcellularLocation>
        <location evidence="1">Membrane</location>
        <topology evidence="1">Multi-pass membrane protein</topology>
    </subcellularLocation>
</comment>
<dbReference type="Gene3D" id="2.70.170.10">
    <property type="entry name" value="Neurotransmitter-gated ion-channel ligand-binding domain"/>
    <property type="match status" value="1"/>
</dbReference>
<dbReference type="EMBL" id="PZQS01000010">
    <property type="protein sequence ID" value="PVD23611.1"/>
    <property type="molecule type" value="Genomic_DNA"/>
</dbReference>
<evidence type="ECO:0000256" key="4">
    <source>
        <dbReference type="ARBA" id="ARBA00023136"/>
    </source>
</evidence>
<comment type="similarity">
    <text evidence="5">Belongs to the ligand-gated ion channel (TC 1.A.9) family.</text>
</comment>
<feature type="transmembrane region" description="Helical" evidence="5">
    <location>
        <begin position="230"/>
        <end position="252"/>
    </location>
</feature>
<dbReference type="SUPFAM" id="SSF63712">
    <property type="entry name" value="Nicotinic receptor ligand binding domain-like"/>
    <property type="match status" value="1"/>
</dbReference>
<proteinExistence type="inferred from homology"/>
<reference evidence="8 9" key="1">
    <citation type="submission" date="2018-04" db="EMBL/GenBank/DDBJ databases">
        <title>The genome of golden apple snail Pomacea canaliculata provides insight into stress tolerance and invasive adaptation.</title>
        <authorList>
            <person name="Liu C."/>
            <person name="Liu B."/>
            <person name="Ren Y."/>
            <person name="Zhang Y."/>
            <person name="Wang H."/>
            <person name="Li S."/>
            <person name="Jiang F."/>
            <person name="Yin L."/>
            <person name="Zhang G."/>
            <person name="Qian W."/>
            <person name="Fan W."/>
        </authorList>
    </citation>
    <scope>NUCLEOTIDE SEQUENCE [LARGE SCALE GENOMIC DNA]</scope>
    <source>
        <strain evidence="8">SZHN2017</strain>
        <tissue evidence="8">Muscle</tissue>
    </source>
</reference>
<accession>A0A2T7NR13</accession>
<dbReference type="Gene3D" id="1.20.58.390">
    <property type="entry name" value="Neurotransmitter-gated ion-channel transmembrane domain"/>
    <property type="match status" value="1"/>
</dbReference>
<comment type="caution">
    <text evidence="8">The sequence shown here is derived from an EMBL/GenBank/DDBJ whole genome shotgun (WGS) entry which is preliminary data.</text>
</comment>
<dbReference type="GO" id="GO:0005230">
    <property type="term" value="F:extracellular ligand-gated monoatomic ion channel activity"/>
    <property type="evidence" value="ECO:0007669"/>
    <property type="project" value="InterPro"/>
</dbReference>
<dbReference type="GO" id="GO:0016020">
    <property type="term" value="C:membrane"/>
    <property type="evidence" value="ECO:0007669"/>
    <property type="project" value="UniProtKB-SubCell"/>
</dbReference>
<organism evidence="8 9">
    <name type="scientific">Pomacea canaliculata</name>
    <name type="common">Golden apple snail</name>
    <dbReference type="NCBI Taxonomy" id="400727"/>
    <lineage>
        <taxon>Eukaryota</taxon>
        <taxon>Metazoa</taxon>
        <taxon>Spiralia</taxon>
        <taxon>Lophotrochozoa</taxon>
        <taxon>Mollusca</taxon>
        <taxon>Gastropoda</taxon>
        <taxon>Caenogastropoda</taxon>
        <taxon>Architaenioglossa</taxon>
        <taxon>Ampullarioidea</taxon>
        <taxon>Ampullariidae</taxon>
        <taxon>Pomacea</taxon>
    </lineage>
</organism>
<evidence type="ECO:0000256" key="2">
    <source>
        <dbReference type="ARBA" id="ARBA00022692"/>
    </source>
</evidence>
<keyword evidence="3 5" id="KW-1133">Transmembrane helix</keyword>
<dbReference type="CDD" id="cd18989">
    <property type="entry name" value="LGIC_ECD_cation"/>
    <property type="match status" value="1"/>
</dbReference>
<dbReference type="InterPro" id="IPR006201">
    <property type="entry name" value="Neur_channel"/>
</dbReference>
<keyword evidence="5" id="KW-0407">Ion channel</keyword>
<feature type="transmembrane region" description="Helical" evidence="5">
    <location>
        <begin position="420"/>
        <end position="437"/>
    </location>
</feature>
<evidence type="ECO:0000259" key="6">
    <source>
        <dbReference type="Pfam" id="PF02931"/>
    </source>
</evidence>
<evidence type="ECO:0000313" key="8">
    <source>
        <dbReference type="EMBL" id="PVD23611.1"/>
    </source>
</evidence>
<comment type="caution">
    <text evidence="5">Lacks conserved residue(s) required for the propagation of feature annotation.</text>
</comment>
<keyword evidence="9" id="KW-1185">Reference proteome</keyword>
<feature type="transmembrane region" description="Helical" evidence="5">
    <location>
        <begin position="291"/>
        <end position="316"/>
    </location>
</feature>
<dbReference type="InterPro" id="IPR006029">
    <property type="entry name" value="Neurotrans-gated_channel_TM"/>
</dbReference>
<dbReference type="SUPFAM" id="SSF90112">
    <property type="entry name" value="Neurotransmitter-gated ion-channel transmembrane pore"/>
    <property type="match status" value="1"/>
</dbReference>
<protein>
    <submittedName>
        <fullName evidence="8">Uncharacterized protein</fullName>
    </submittedName>
</protein>
<name>A0A2T7NR13_POMCA</name>
<dbReference type="STRING" id="400727.A0A2T7NR13"/>
<dbReference type="Pfam" id="PF02931">
    <property type="entry name" value="Neur_chan_LBD"/>
    <property type="match status" value="1"/>
</dbReference>
<dbReference type="InterPro" id="IPR036734">
    <property type="entry name" value="Neur_chan_lig-bd_sf"/>
</dbReference>
<keyword evidence="2 5" id="KW-0812">Transmembrane</keyword>